<evidence type="ECO:0000313" key="5">
    <source>
        <dbReference type="EMBL" id="MDI1490450.1"/>
    </source>
</evidence>
<dbReference type="PANTHER" id="PTHR10366">
    <property type="entry name" value="NAD DEPENDENT EPIMERASE/DEHYDRATASE"/>
    <property type="match status" value="1"/>
</dbReference>
<evidence type="ECO:0000256" key="3">
    <source>
        <dbReference type="SAM" id="MobiDB-lite"/>
    </source>
</evidence>
<comment type="similarity">
    <text evidence="2">Belongs to the NAD(P)-dependent epimerase/dehydratase family. Dihydroflavonol-4-reductase subfamily.</text>
</comment>
<dbReference type="PANTHER" id="PTHR10366:SF564">
    <property type="entry name" value="STEROL-4-ALPHA-CARBOXYLATE 3-DEHYDROGENASE, DECARBOXYLATING"/>
    <property type="match status" value="1"/>
</dbReference>
<dbReference type="Gene3D" id="3.40.50.720">
    <property type="entry name" value="NAD(P)-binding Rossmann-like Domain"/>
    <property type="match status" value="1"/>
</dbReference>
<sequence>MVLSELVLVTGGNGFVGFAVLSGLLKAGLIKIEPQYYVRAAFRRQEAVDAISCGPSMPSYIASGALTFTLVPDNTMTDAYLTAAKDCIYIIHLASPLATQPGDLVSQAVAGNRSILSAAEQTPSVKRVVFTGSTSSIRLFDRNMLRHPSNQAIAAGGDAESEAETFTAETKVPTQPPIPDSAPGFHRYNNSKIASTNLVHAYGASTSGNRHFSIINLFPGWILGPERLARTKAEALKGSNLVLSFLFFPLRLNPYFGLEHEEENAPLLAESVHIDDVVEGHVKALDTEKVPWEYHNFLLNSDSPTGPVWADAEGIVRRELIKEVEDGLIPFAGTLGSIKNKFNATPSERDLLGHPFRPFPEQVKDTIKCFALLRSSAPSLDSFDDDDKENCRPVQPCTRAFKRKCASRAIADDEVTPRPSKRQSTRHDPPAPIPFLSRPDSVSSSVSSTSTDLESHQSGRVSPTMQMTILEDAEEPVLFYDFGCFKARMTKDAEAIRRGVQPLADHRGILGHKMKSNPKRVGSTPLM</sequence>
<dbReference type="SUPFAM" id="SSF51735">
    <property type="entry name" value="NAD(P)-binding Rossmann-fold domains"/>
    <property type="match status" value="1"/>
</dbReference>
<dbReference type="InterPro" id="IPR050425">
    <property type="entry name" value="NAD(P)_dehydrat-like"/>
</dbReference>
<proteinExistence type="inferred from homology"/>
<evidence type="ECO:0000256" key="1">
    <source>
        <dbReference type="ARBA" id="ARBA00023002"/>
    </source>
</evidence>
<evidence type="ECO:0000256" key="2">
    <source>
        <dbReference type="ARBA" id="ARBA00023445"/>
    </source>
</evidence>
<dbReference type="InterPro" id="IPR036291">
    <property type="entry name" value="NAD(P)-bd_dom_sf"/>
</dbReference>
<feature type="region of interest" description="Disordered" evidence="3">
    <location>
        <begin position="411"/>
        <end position="462"/>
    </location>
</feature>
<reference evidence="5" key="1">
    <citation type="journal article" date="2023" name="Genome Biol. Evol.">
        <title>First Whole Genome Sequence and Flow Cytometry Genome Size Data for the Lichen-Forming Fungus Ramalina farinacea (Ascomycota).</title>
        <authorList>
            <person name="Llewellyn T."/>
            <person name="Mian S."/>
            <person name="Hill R."/>
            <person name="Leitch I.J."/>
            <person name="Gaya E."/>
        </authorList>
    </citation>
    <scope>NUCLEOTIDE SEQUENCE</scope>
    <source>
        <strain evidence="5">LIQ254RAFAR</strain>
    </source>
</reference>
<dbReference type="Pfam" id="PF01370">
    <property type="entry name" value="Epimerase"/>
    <property type="match status" value="1"/>
</dbReference>
<evidence type="ECO:0000259" key="4">
    <source>
        <dbReference type="Pfam" id="PF01370"/>
    </source>
</evidence>
<keyword evidence="1" id="KW-0560">Oxidoreductase</keyword>
<feature type="compositionally biased region" description="Low complexity" evidence="3">
    <location>
        <begin position="441"/>
        <end position="451"/>
    </location>
</feature>
<keyword evidence="6" id="KW-1185">Reference proteome</keyword>
<gene>
    <name evidence="5" type="ORF">OHK93_001653</name>
</gene>
<protein>
    <recommendedName>
        <fullName evidence="4">NAD-dependent epimerase/dehydratase domain-containing protein</fullName>
    </recommendedName>
</protein>
<organism evidence="5 6">
    <name type="scientific">Ramalina farinacea</name>
    <dbReference type="NCBI Taxonomy" id="258253"/>
    <lineage>
        <taxon>Eukaryota</taxon>
        <taxon>Fungi</taxon>
        <taxon>Dikarya</taxon>
        <taxon>Ascomycota</taxon>
        <taxon>Pezizomycotina</taxon>
        <taxon>Lecanoromycetes</taxon>
        <taxon>OSLEUM clade</taxon>
        <taxon>Lecanoromycetidae</taxon>
        <taxon>Lecanorales</taxon>
        <taxon>Lecanorineae</taxon>
        <taxon>Ramalinaceae</taxon>
        <taxon>Ramalina</taxon>
    </lineage>
</organism>
<dbReference type="InterPro" id="IPR001509">
    <property type="entry name" value="Epimerase_deHydtase"/>
</dbReference>
<dbReference type="GO" id="GO:0016616">
    <property type="term" value="F:oxidoreductase activity, acting on the CH-OH group of donors, NAD or NADP as acceptor"/>
    <property type="evidence" value="ECO:0007669"/>
    <property type="project" value="TreeGrafter"/>
</dbReference>
<dbReference type="AlphaFoldDB" id="A0AA43QPY4"/>
<comment type="caution">
    <text evidence="5">The sequence shown here is derived from an EMBL/GenBank/DDBJ whole genome shotgun (WGS) entry which is preliminary data.</text>
</comment>
<evidence type="ECO:0000313" key="6">
    <source>
        <dbReference type="Proteomes" id="UP001161017"/>
    </source>
</evidence>
<dbReference type="Proteomes" id="UP001161017">
    <property type="component" value="Unassembled WGS sequence"/>
</dbReference>
<feature type="domain" description="NAD-dependent epimerase/dehydratase" evidence="4">
    <location>
        <begin position="7"/>
        <end position="158"/>
    </location>
</feature>
<name>A0AA43QPY4_9LECA</name>
<dbReference type="EMBL" id="JAPUFD010000012">
    <property type="protein sequence ID" value="MDI1490450.1"/>
    <property type="molecule type" value="Genomic_DNA"/>
</dbReference>
<accession>A0AA43QPY4</accession>